<dbReference type="GeneID" id="33354754"/>
<evidence type="ECO:0000313" key="20">
    <source>
        <dbReference type="EMBL" id="ARW61673.1"/>
    </source>
</evidence>
<dbReference type="GO" id="GO:0009535">
    <property type="term" value="C:chloroplast thylakoid membrane"/>
    <property type="evidence" value="ECO:0007669"/>
    <property type="project" value="UniProtKB-SubCell"/>
</dbReference>
<keyword evidence="9 17" id="KW-0732">Signal</keyword>
<accession>A0A1Z1M721</accession>
<dbReference type="SUPFAM" id="SSF51246">
    <property type="entry name" value="Rudiment single hybrid motif"/>
    <property type="match status" value="1"/>
</dbReference>
<dbReference type="RefSeq" id="YP_009393111.1">
    <property type="nucleotide sequence ID" value="NC_035266.1"/>
</dbReference>
<keyword evidence="4 17" id="KW-0813">Transport</keyword>
<proteinExistence type="inferred from homology"/>
<reference evidence="20" key="1">
    <citation type="journal article" date="2017" name="J. Phycol.">
        <title>Analysis of chloroplast genomes and a supermatrix inform reclassification of the Rhodomelaceae (Rhodophyta).</title>
        <authorList>
            <person name="Diaz-Tapia P."/>
            <person name="Maggs C.A."/>
            <person name="West J.A."/>
            <person name="Verbruggen H."/>
        </authorList>
    </citation>
    <scope>NUCLEOTIDE SEQUENCE</scope>
    <source>
        <strain evidence="20">JW3660</strain>
    </source>
</reference>
<evidence type="ECO:0000259" key="19">
    <source>
        <dbReference type="Pfam" id="PF16639"/>
    </source>
</evidence>
<dbReference type="GO" id="GO:0020037">
    <property type="term" value="F:heme binding"/>
    <property type="evidence" value="ECO:0007669"/>
    <property type="project" value="InterPro"/>
</dbReference>
<dbReference type="SUPFAM" id="SSF49441">
    <property type="entry name" value="Cytochrome f, large domain"/>
    <property type="match status" value="1"/>
</dbReference>
<evidence type="ECO:0000256" key="11">
    <source>
        <dbReference type="ARBA" id="ARBA00022989"/>
    </source>
</evidence>
<comment type="function">
    <text evidence="1 17">Component of the cytochrome b6-f complex, which mediates electron transfer between photosystem II (PSII) and photosystem I (PSI), cyclic electron flow around PSI, and state transitions.</text>
</comment>
<dbReference type="GO" id="GO:0009055">
    <property type="term" value="F:electron transfer activity"/>
    <property type="evidence" value="ECO:0007669"/>
    <property type="project" value="UniProtKB-UniRule"/>
</dbReference>
<evidence type="ECO:0000256" key="2">
    <source>
        <dbReference type="ARBA" id="ARBA00008923"/>
    </source>
</evidence>
<dbReference type="Gene3D" id="2.60.40.830">
    <property type="entry name" value="Cytochrome f large domain"/>
    <property type="match status" value="1"/>
</dbReference>
<evidence type="ECO:0000256" key="5">
    <source>
        <dbReference type="ARBA" id="ARBA00022531"/>
    </source>
</evidence>
<evidence type="ECO:0000256" key="18">
    <source>
        <dbReference type="PIRSR" id="PIRSR602325-50"/>
    </source>
</evidence>
<feature type="binding site" description="covalent" evidence="17">
    <location>
        <position position="60"/>
    </location>
    <ligand>
        <name>heme</name>
        <dbReference type="ChEBI" id="CHEBI:30413"/>
    </ligand>
</feature>
<dbReference type="InterPro" id="IPR011054">
    <property type="entry name" value="Rudment_hybrid_motif"/>
</dbReference>
<comment type="caution">
    <text evidence="17">Lacks conserved residue(s) required for the propagation of feature annotation.</text>
</comment>
<dbReference type="Pfam" id="PF01333">
    <property type="entry name" value="Apocytochr_F_C"/>
    <property type="match status" value="1"/>
</dbReference>
<sequence>MNRSDITKYIKTLTKITFIFINVFNILNITIFETNKAYSFPIYAQQGYENPREATGRIVCANCHLAQKSVSIEVPKSILPNSIFEIKVSIPYDTNNKQILANGAEGSLNTGAVLILPEGFKLAPKKLLNDELKTKTKNSYIQSYSKSHENILVIGPIPGNSNQEITFPIISPDPANNKNVHFLKYSIYAGGNRGRGQIYPAGNKSNNNPVIASSNGKIQKIYSKEKGGFTIEIAKNNGEIINEEIPKGLKLAIKEGNDITTNQYLTNDPNVGGFGQDETEIVLQNPARIKGMIVFFIGITLAQIFFVLKKKQWEKVQAAEVNF</sequence>
<evidence type="ECO:0000256" key="6">
    <source>
        <dbReference type="ARBA" id="ARBA00022617"/>
    </source>
</evidence>
<dbReference type="EMBL" id="MF101419">
    <property type="protein sequence ID" value="ARW61673.1"/>
    <property type="molecule type" value="Genomic_DNA"/>
</dbReference>
<dbReference type="FunFam" id="2.60.40.830:FF:000001">
    <property type="entry name" value="Cytochrome f"/>
    <property type="match status" value="1"/>
</dbReference>
<comment type="subunit">
    <text evidence="15 17">The 4 large subunits of the cytochrome b6-f complex are cytochrome b6, subunit IV (17 kDa polypeptide, PetD), cytochrome f and the Rieske protein, while the 4 small subunits are PetG, PetL, PetM and PetN. The complex functions as a dimer.</text>
</comment>
<keyword evidence="20" id="KW-0150">Chloroplast</keyword>
<dbReference type="PRINTS" id="PR00610">
    <property type="entry name" value="CYTOCHROMEF"/>
</dbReference>
<dbReference type="Gene3D" id="2.40.50.100">
    <property type="match status" value="1"/>
</dbReference>
<evidence type="ECO:0000256" key="9">
    <source>
        <dbReference type="ARBA" id="ARBA00022729"/>
    </source>
</evidence>
<keyword evidence="6 17" id="KW-0349">Heme</keyword>
<feature type="binding site" description="axial binding residue" evidence="17 18">
    <location>
        <position position="40"/>
    </location>
    <ligand>
        <name>heme</name>
        <dbReference type="ChEBI" id="CHEBI:30413"/>
    </ligand>
    <ligandPart>
        <name>Fe</name>
        <dbReference type="ChEBI" id="CHEBI:18248"/>
    </ligandPart>
</feature>
<keyword evidence="11 17" id="KW-1133">Transmembrane helix</keyword>
<evidence type="ECO:0000256" key="8">
    <source>
        <dbReference type="ARBA" id="ARBA00022723"/>
    </source>
</evidence>
<dbReference type="InterPro" id="IPR024094">
    <property type="entry name" value="Cyt_f_lg_dom"/>
</dbReference>
<keyword evidence="20" id="KW-0934">Plastid</keyword>
<keyword evidence="7 17" id="KW-0812">Transmembrane</keyword>
<evidence type="ECO:0000256" key="15">
    <source>
        <dbReference type="ARBA" id="ARBA00025834"/>
    </source>
</evidence>
<comment type="subcellular location">
    <subcellularLocation>
        <location evidence="16">Plastid thylakoid membrane</location>
        <topology evidence="16">Single-pass membrane protein</topology>
    </subcellularLocation>
    <subcellularLocation>
        <location evidence="17">Plastid</location>
        <location evidence="17">Chloroplast thylakoid membrane</location>
        <topology evidence="17">Single-pass membrane protein</topology>
    </subcellularLocation>
</comment>
<dbReference type="InterPro" id="IPR002325">
    <property type="entry name" value="Cyt_f"/>
</dbReference>
<feature type="domain" description="Cytochrome f large" evidence="19">
    <location>
        <begin position="40"/>
        <end position="194"/>
    </location>
</feature>
<dbReference type="GO" id="GO:0005506">
    <property type="term" value="F:iron ion binding"/>
    <property type="evidence" value="ECO:0007669"/>
    <property type="project" value="InterPro"/>
</dbReference>
<feature type="binding site" description="covalent" evidence="17 18">
    <location>
        <position position="63"/>
    </location>
    <ligand>
        <name>heme</name>
        <dbReference type="ChEBI" id="CHEBI:30413"/>
    </ligand>
</feature>
<comment type="similarity">
    <text evidence="2 17">Belongs to the cytochrome f family.</text>
</comment>
<evidence type="ECO:0000256" key="7">
    <source>
        <dbReference type="ARBA" id="ARBA00022692"/>
    </source>
</evidence>
<evidence type="ECO:0000256" key="4">
    <source>
        <dbReference type="ARBA" id="ARBA00022448"/>
    </source>
</evidence>
<evidence type="ECO:0000256" key="13">
    <source>
        <dbReference type="ARBA" id="ARBA00023078"/>
    </source>
</evidence>
<name>A0A1Z1M721_BOSMO</name>
<dbReference type="AlphaFoldDB" id="A0A1Z1M721"/>
<dbReference type="PROSITE" id="PS51010">
    <property type="entry name" value="CYTF"/>
    <property type="match status" value="1"/>
</dbReference>
<evidence type="ECO:0000256" key="3">
    <source>
        <dbReference type="ARBA" id="ARBA00013528"/>
    </source>
</evidence>
<keyword evidence="12 17" id="KW-0408">Iron</keyword>
<dbReference type="InterPro" id="IPR036826">
    <property type="entry name" value="Cyt_f_lg_dom_sf"/>
</dbReference>
<feature type="binding site" description="axial binding residue" evidence="17 18">
    <location>
        <position position="64"/>
    </location>
    <ligand>
        <name>heme</name>
        <dbReference type="ChEBI" id="CHEBI:30413"/>
    </ligand>
    <ligandPart>
        <name>Fe</name>
        <dbReference type="ChEBI" id="CHEBI:18248"/>
    </ligandPart>
</feature>
<feature type="transmembrane region" description="Helical" evidence="17">
    <location>
        <begin position="289"/>
        <end position="308"/>
    </location>
</feature>
<gene>
    <name evidence="17 20" type="primary">petA</name>
</gene>
<dbReference type="GO" id="GO:0015979">
    <property type="term" value="P:photosynthesis"/>
    <property type="evidence" value="ECO:0007669"/>
    <property type="project" value="UniProtKB-UniRule"/>
</dbReference>
<keyword evidence="10 17" id="KW-0249">Electron transport</keyword>
<keyword evidence="13 17" id="KW-0793">Thylakoid</keyword>
<comment type="cofactor">
    <cofactor evidence="17 18">
        <name>heme</name>
        <dbReference type="ChEBI" id="CHEBI:30413"/>
    </cofactor>
    <text evidence="17 18">Binds 1 heme group covalently.</text>
</comment>
<dbReference type="HAMAP" id="MF_00610">
    <property type="entry name" value="Cytb6_f_cytF"/>
    <property type="match status" value="1"/>
</dbReference>
<evidence type="ECO:0000256" key="12">
    <source>
        <dbReference type="ARBA" id="ARBA00023004"/>
    </source>
</evidence>
<dbReference type="PANTHER" id="PTHR33288:SF10">
    <property type="entry name" value="CYTOCHROME F"/>
    <property type="match status" value="1"/>
</dbReference>
<dbReference type="Gene3D" id="1.20.5.700">
    <property type="entry name" value="Single helix bin"/>
    <property type="match status" value="1"/>
</dbReference>
<geneLocation type="chloroplast" evidence="20"/>
<dbReference type="InterPro" id="IPR024058">
    <property type="entry name" value="Cyt-f_TM"/>
</dbReference>
<keyword evidence="8 17" id="KW-0479">Metal-binding</keyword>
<keyword evidence="5 17" id="KW-0602">Photosynthesis</keyword>
<dbReference type="PANTHER" id="PTHR33288">
    <property type="match status" value="1"/>
</dbReference>
<dbReference type="Pfam" id="PF16639">
    <property type="entry name" value="Apocytochr_F_N"/>
    <property type="match status" value="1"/>
</dbReference>
<evidence type="ECO:0000256" key="1">
    <source>
        <dbReference type="ARBA" id="ARBA00003068"/>
    </source>
</evidence>
<organism evidence="20">
    <name type="scientific">Bostrychia moritziana</name>
    <name type="common">Red alga</name>
    <name type="synonym">Polysiphonia moritziana</name>
    <dbReference type="NCBI Taxonomy" id="103713"/>
    <lineage>
        <taxon>Eukaryota</taxon>
        <taxon>Rhodophyta</taxon>
        <taxon>Florideophyceae</taxon>
        <taxon>Rhodymeniophycidae</taxon>
        <taxon>Ceramiales</taxon>
        <taxon>Rhodomelaceae</taxon>
        <taxon>Bostrychia</taxon>
    </lineage>
</organism>
<feature type="binding site" description="axial binding residue" evidence="18">
    <location>
        <position position="60"/>
    </location>
    <ligand>
        <name>heme</name>
        <dbReference type="ChEBI" id="CHEBI:30413"/>
    </ligand>
    <ligandPart>
        <name>Fe</name>
        <dbReference type="ChEBI" id="CHEBI:18248"/>
    </ligandPart>
</feature>
<keyword evidence="14 17" id="KW-0472">Membrane</keyword>
<feature type="transmembrane region" description="Helical" evidence="17">
    <location>
        <begin position="12"/>
        <end position="32"/>
    </location>
</feature>
<dbReference type="SUPFAM" id="SSF103431">
    <property type="entry name" value="Cytochrome f subunit of the cytochrome b6f complex, transmembrane anchor"/>
    <property type="match status" value="1"/>
</dbReference>
<evidence type="ECO:0000256" key="17">
    <source>
        <dbReference type="HAMAP-Rule" id="MF_00610"/>
    </source>
</evidence>
<evidence type="ECO:0000256" key="16">
    <source>
        <dbReference type="ARBA" id="ARBA00046266"/>
    </source>
</evidence>
<evidence type="ECO:0000256" key="14">
    <source>
        <dbReference type="ARBA" id="ARBA00023136"/>
    </source>
</evidence>
<protein>
    <recommendedName>
        <fullName evidence="3 17">Cytochrome f</fullName>
    </recommendedName>
</protein>
<evidence type="ECO:0000256" key="10">
    <source>
        <dbReference type="ARBA" id="ARBA00022982"/>
    </source>
</evidence>